<accession>A0A317DLR4</accession>
<feature type="transmembrane region" description="Helical" evidence="8">
    <location>
        <begin position="350"/>
        <end position="369"/>
    </location>
</feature>
<evidence type="ECO:0000259" key="9">
    <source>
        <dbReference type="Pfam" id="PF13231"/>
    </source>
</evidence>
<evidence type="ECO:0000256" key="7">
    <source>
        <dbReference type="ARBA" id="ARBA00023136"/>
    </source>
</evidence>
<protein>
    <recommendedName>
        <fullName evidence="9">Glycosyltransferase RgtA/B/C/D-like domain-containing protein</fullName>
    </recommendedName>
</protein>
<keyword evidence="2" id="KW-1003">Cell membrane</keyword>
<feature type="transmembrane region" description="Helical" evidence="8">
    <location>
        <begin position="299"/>
        <end position="320"/>
    </location>
</feature>
<dbReference type="PANTHER" id="PTHR33908:SF11">
    <property type="entry name" value="MEMBRANE PROTEIN"/>
    <property type="match status" value="1"/>
</dbReference>
<evidence type="ECO:0000256" key="1">
    <source>
        <dbReference type="ARBA" id="ARBA00004651"/>
    </source>
</evidence>
<dbReference type="AlphaFoldDB" id="A0A317DLR4"/>
<keyword evidence="4" id="KW-0808">Transferase</keyword>
<dbReference type="EMBL" id="QGKS01000181">
    <property type="protein sequence ID" value="PWR15548.1"/>
    <property type="molecule type" value="Genomic_DNA"/>
</dbReference>
<gene>
    <name evidence="10" type="ORF">DKT69_10485</name>
</gene>
<proteinExistence type="predicted"/>
<keyword evidence="5 8" id="KW-0812">Transmembrane</keyword>
<dbReference type="PANTHER" id="PTHR33908">
    <property type="entry name" value="MANNOSYLTRANSFERASE YKCB-RELATED"/>
    <property type="match status" value="1"/>
</dbReference>
<dbReference type="GO" id="GO:0005886">
    <property type="term" value="C:plasma membrane"/>
    <property type="evidence" value="ECO:0007669"/>
    <property type="project" value="UniProtKB-SubCell"/>
</dbReference>
<evidence type="ECO:0000256" key="3">
    <source>
        <dbReference type="ARBA" id="ARBA00022676"/>
    </source>
</evidence>
<keyword evidence="6 8" id="KW-1133">Transmembrane helix</keyword>
<dbReference type="Pfam" id="PF13231">
    <property type="entry name" value="PMT_2"/>
    <property type="match status" value="1"/>
</dbReference>
<sequence>MKDAETMVLPRLGPAAVSVEDPWGEDQGADPVGPATDPQRWRVAAWLVPALLMGLLGVVRAGAPGLRTEELATWGRAASSWRDNWSMLGSDDVAVGPYHLLMRAWAAGFGTSDLALRVPSILAMTAAAALVGALAARLFAPGTGVLAGVVFALLPTSARYAQEAQPYALTLLAAVLATSLLVAAIDRPRHWRFAGYAGAVVVLGLCNVVALLLLVGHGWAVFAFRRTVAVRWLAAASVGALPVAALLWFATRHGAQIAPASHPSLTALAATPRELFGVTALGAVLLALALFSLPLRHSAAIYTAWAVVPPLVLLLIAQATPFWRPQYLLFTLPAWATLGAVALARAGTRWSVGVLAAVALIVAPAQLAVREPDGHQQATRQLAEIIQPRLQPGDGVVYGSSDPGGGGVGRNVVAHYLPADRRPKDLLATAPHRVDGRLPVSECADVARCLHGARRLWVVRLGEQPDPVHGIGGAKEQLLRKTYQVAQVWRPTGLTLALLVDERTDL</sequence>
<dbReference type="GO" id="GO:0009103">
    <property type="term" value="P:lipopolysaccharide biosynthetic process"/>
    <property type="evidence" value="ECO:0007669"/>
    <property type="project" value="UniProtKB-ARBA"/>
</dbReference>
<dbReference type="GO" id="GO:0016763">
    <property type="term" value="F:pentosyltransferase activity"/>
    <property type="evidence" value="ECO:0007669"/>
    <property type="project" value="TreeGrafter"/>
</dbReference>
<evidence type="ECO:0000313" key="10">
    <source>
        <dbReference type="EMBL" id="PWR15548.1"/>
    </source>
</evidence>
<feature type="transmembrane region" description="Helical" evidence="8">
    <location>
        <begin position="121"/>
        <end position="154"/>
    </location>
</feature>
<evidence type="ECO:0000256" key="8">
    <source>
        <dbReference type="SAM" id="Phobius"/>
    </source>
</evidence>
<name>A0A317DLR4_9ACTN</name>
<dbReference type="InterPro" id="IPR050297">
    <property type="entry name" value="LipidA_mod_glycosyltrf_83"/>
</dbReference>
<feature type="domain" description="Glycosyltransferase RgtA/B/C/D-like" evidence="9">
    <location>
        <begin position="101"/>
        <end position="248"/>
    </location>
</feature>
<evidence type="ECO:0000256" key="2">
    <source>
        <dbReference type="ARBA" id="ARBA00022475"/>
    </source>
</evidence>
<feature type="transmembrane region" description="Helical" evidence="8">
    <location>
        <begin position="166"/>
        <end position="185"/>
    </location>
</feature>
<evidence type="ECO:0000256" key="5">
    <source>
        <dbReference type="ARBA" id="ARBA00022692"/>
    </source>
</evidence>
<feature type="transmembrane region" description="Helical" evidence="8">
    <location>
        <begin position="275"/>
        <end position="293"/>
    </location>
</feature>
<keyword evidence="7 8" id="KW-0472">Membrane</keyword>
<feature type="transmembrane region" description="Helical" evidence="8">
    <location>
        <begin position="327"/>
        <end position="344"/>
    </location>
</feature>
<dbReference type="Proteomes" id="UP000246050">
    <property type="component" value="Unassembled WGS sequence"/>
</dbReference>
<dbReference type="OrthoDB" id="5318634at2"/>
<evidence type="ECO:0000313" key="11">
    <source>
        <dbReference type="Proteomes" id="UP000246050"/>
    </source>
</evidence>
<comment type="subcellular location">
    <subcellularLocation>
        <location evidence="1">Cell membrane</location>
        <topology evidence="1">Multi-pass membrane protein</topology>
    </subcellularLocation>
</comment>
<evidence type="ECO:0000256" key="4">
    <source>
        <dbReference type="ARBA" id="ARBA00022679"/>
    </source>
</evidence>
<dbReference type="InterPro" id="IPR038731">
    <property type="entry name" value="RgtA/B/C-like"/>
</dbReference>
<evidence type="ECO:0000256" key="6">
    <source>
        <dbReference type="ARBA" id="ARBA00022989"/>
    </source>
</evidence>
<comment type="caution">
    <text evidence="10">The sequence shown here is derived from an EMBL/GenBank/DDBJ whole genome shotgun (WGS) entry which is preliminary data.</text>
</comment>
<feature type="transmembrane region" description="Helical" evidence="8">
    <location>
        <begin position="197"/>
        <end position="220"/>
    </location>
</feature>
<keyword evidence="3" id="KW-0328">Glycosyltransferase</keyword>
<feature type="transmembrane region" description="Helical" evidence="8">
    <location>
        <begin position="232"/>
        <end position="250"/>
    </location>
</feature>
<organism evidence="10 11">
    <name type="scientific">Micromonospora sicca</name>
    <dbReference type="NCBI Taxonomy" id="2202420"/>
    <lineage>
        <taxon>Bacteria</taxon>
        <taxon>Bacillati</taxon>
        <taxon>Actinomycetota</taxon>
        <taxon>Actinomycetes</taxon>
        <taxon>Micromonosporales</taxon>
        <taxon>Micromonosporaceae</taxon>
        <taxon>Micromonospora</taxon>
    </lineage>
</organism>
<reference evidence="10 11" key="1">
    <citation type="submission" date="2018-05" db="EMBL/GenBank/DDBJ databases">
        <title>Micromonosporas from Atacama Desert.</title>
        <authorList>
            <person name="Carro L."/>
            <person name="Golinska P."/>
            <person name="Klenk H.-P."/>
            <person name="Goodfellow M."/>
        </authorList>
    </citation>
    <scope>NUCLEOTIDE SEQUENCE [LARGE SCALE GENOMIC DNA]</scope>
    <source>
        <strain evidence="10 11">4G51</strain>
    </source>
</reference>